<dbReference type="PANTHER" id="PTHR36558:SF1">
    <property type="entry name" value="RESTRICTION ENDONUCLEASE DOMAIN-CONTAINING PROTEIN-RELATED"/>
    <property type="match status" value="1"/>
</dbReference>
<proteinExistence type="predicted"/>
<dbReference type="AlphaFoldDB" id="A0A1G6KHK9"/>
<dbReference type="EMBL" id="FMYK01000004">
    <property type="protein sequence ID" value="SDC30055.1"/>
    <property type="molecule type" value="Genomic_DNA"/>
</dbReference>
<keyword evidence="2" id="KW-0255">Endonuclease</keyword>
<keyword evidence="3" id="KW-1185">Reference proteome</keyword>
<dbReference type="InterPro" id="IPR012296">
    <property type="entry name" value="Nuclease_put_TT1808"/>
</dbReference>
<dbReference type="InterPro" id="IPR011335">
    <property type="entry name" value="Restrct_endonuc-II-like"/>
</dbReference>
<dbReference type="SUPFAM" id="SSF52980">
    <property type="entry name" value="Restriction endonuclease-like"/>
    <property type="match status" value="1"/>
</dbReference>
<organism evidence="2 3">
    <name type="scientific">Acinetobacter marinus</name>
    <dbReference type="NCBI Taxonomy" id="281375"/>
    <lineage>
        <taxon>Bacteria</taxon>
        <taxon>Pseudomonadati</taxon>
        <taxon>Pseudomonadota</taxon>
        <taxon>Gammaproteobacteria</taxon>
        <taxon>Moraxellales</taxon>
        <taxon>Moraxellaceae</taxon>
        <taxon>Acinetobacter</taxon>
    </lineage>
</organism>
<name>A0A1G6KHK9_9GAMM</name>
<evidence type="ECO:0000313" key="3">
    <source>
        <dbReference type="Proteomes" id="UP000242317"/>
    </source>
</evidence>
<dbReference type="RefSeq" id="WP_092618913.1">
    <property type="nucleotide sequence ID" value="NZ_FMYK01000004.1"/>
</dbReference>
<dbReference type="Pfam" id="PF05685">
    <property type="entry name" value="Uma2"/>
    <property type="match status" value="1"/>
</dbReference>
<dbReference type="PANTHER" id="PTHR36558">
    <property type="entry name" value="GLR1098 PROTEIN"/>
    <property type="match status" value="1"/>
</dbReference>
<keyword evidence="2" id="KW-0378">Hydrolase</keyword>
<gene>
    <name evidence="2" type="ORF">SAMN05421749_10453</name>
</gene>
<evidence type="ECO:0000259" key="1">
    <source>
        <dbReference type="Pfam" id="PF05685"/>
    </source>
</evidence>
<dbReference type="GO" id="GO:0004519">
    <property type="term" value="F:endonuclease activity"/>
    <property type="evidence" value="ECO:0007669"/>
    <property type="project" value="UniProtKB-KW"/>
</dbReference>
<dbReference type="OrthoDB" id="26750at2"/>
<dbReference type="Gene3D" id="3.90.1570.10">
    <property type="entry name" value="tt1808, chain A"/>
    <property type="match status" value="1"/>
</dbReference>
<accession>A0A1G6KHK9</accession>
<sequence length="181" mass="21008">MSFANKHRIDAQQYIQGELNSTIKHEFINGEVFAMVGASAIHNVISGNIFTTLNLHLKGKPCRPFMNDMKVRIADNFYYPDVMVDCSKLSPNMYFVETPILIVEVLSASTKSYDKTFKLQEYQRIPTLQEYLMVDQERQWVELRSRLDDWQAQYYEMGDELILQSVGLKLSVAEVYDGIEF</sequence>
<reference evidence="3" key="1">
    <citation type="submission" date="2016-09" db="EMBL/GenBank/DDBJ databases">
        <authorList>
            <person name="Varghese N."/>
            <person name="Submissions S."/>
        </authorList>
    </citation>
    <scope>NUCLEOTIDE SEQUENCE [LARGE SCALE GENOMIC DNA]</scope>
    <source>
        <strain evidence="3">ANC 3699</strain>
    </source>
</reference>
<dbReference type="Proteomes" id="UP000242317">
    <property type="component" value="Unassembled WGS sequence"/>
</dbReference>
<evidence type="ECO:0000313" key="2">
    <source>
        <dbReference type="EMBL" id="SDC30055.1"/>
    </source>
</evidence>
<protein>
    <submittedName>
        <fullName evidence="2">Endonuclease, Uma2 family (Restriction endonuclease fold)</fullName>
    </submittedName>
</protein>
<feature type="domain" description="Putative restriction endonuclease" evidence="1">
    <location>
        <begin position="12"/>
        <end position="172"/>
    </location>
</feature>
<dbReference type="InterPro" id="IPR008538">
    <property type="entry name" value="Uma2"/>
</dbReference>
<keyword evidence="2" id="KW-0540">Nuclease</keyword>
<dbReference type="CDD" id="cd06260">
    <property type="entry name" value="DUF820-like"/>
    <property type="match status" value="1"/>
</dbReference>